<evidence type="ECO:0000313" key="7">
    <source>
        <dbReference type="Proteomes" id="UP001597357"/>
    </source>
</evidence>
<accession>A0ABW5SFZ6</accession>
<dbReference type="Gene3D" id="3.30.470.20">
    <property type="entry name" value="ATP-grasp fold, B domain"/>
    <property type="match status" value="1"/>
</dbReference>
<dbReference type="Gene3D" id="3.30.1490.20">
    <property type="entry name" value="ATP-grasp fold, A domain"/>
    <property type="match status" value="1"/>
</dbReference>
<evidence type="ECO:0000256" key="3">
    <source>
        <dbReference type="ARBA" id="ARBA00022840"/>
    </source>
</evidence>
<dbReference type="PANTHER" id="PTHR43585">
    <property type="entry name" value="FUMIPYRROLE BIOSYNTHESIS PROTEIN C"/>
    <property type="match status" value="1"/>
</dbReference>
<dbReference type="PANTHER" id="PTHR43585:SF2">
    <property type="entry name" value="ATP-GRASP ENZYME FSQD"/>
    <property type="match status" value="1"/>
</dbReference>
<dbReference type="Gene3D" id="3.40.50.20">
    <property type="match status" value="1"/>
</dbReference>
<comment type="caution">
    <text evidence="6">The sequence shown here is derived from an EMBL/GenBank/DDBJ whole genome shotgun (WGS) entry which is preliminary data.</text>
</comment>
<dbReference type="InterPro" id="IPR013815">
    <property type="entry name" value="ATP_grasp_subdomain_1"/>
</dbReference>
<organism evidence="6 7">
    <name type="scientific">Mesonia sediminis</name>
    <dbReference type="NCBI Taxonomy" id="1703946"/>
    <lineage>
        <taxon>Bacteria</taxon>
        <taxon>Pseudomonadati</taxon>
        <taxon>Bacteroidota</taxon>
        <taxon>Flavobacteriia</taxon>
        <taxon>Flavobacteriales</taxon>
        <taxon>Flavobacteriaceae</taxon>
        <taxon>Mesonia</taxon>
    </lineage>
</organism>
<name>A0ABW5SFZ6_9FLAO</name>
<gene>
    <name evidence="6" type="ORF">ACFSQ0_11535</name>
</gene>
<keyword evidence="3 4" id="KW-0067">ATP-binding</keyword>
<evidence type="ECO:0000313" key="6">
    <source>
        <dbReference type="EMBL" id="MFD2698626.1"/>
    </source>
</evidence>
<dbReference type="EMBL" id="JBHULZ010000041">
    <property type="protein sequence ID" value="MFD2698626.1"/>
    <property type="molecule type" value="Genomic_DNA"/>
</dbReference>
<proteinExistence type="predicted"/>
<protein>
    <submittedName>
        <fullName evidence="6">Acetyl-CoA carboxylase biotin carboxylase subunit family protein</fullName>
    </submittedName>
</protein>
<evidence type="ECO:0000256" key="1">
    <source>
        <dbReference type="ARBA" id="ARBA00022598"/>
    </source>
</evidence>
<dbReference type="Proteomes" id="UP001597357">
    <property type="component" value="Unassembled WGS sequence"/>
</dbReference>
<dbReference type="InterPro" id="IPR011761">
    <property type="entry name" value="ATP-grasp"/>
</dbReference>
<evidence type="ECO:0000256" key="4">
    <source>
        <dbReference type="PROSITE-ProRule" id="PRU00409"/>
    </source>
</evidence>
<evidence type="ECO:0000256" key="2">
    <source>
        <dbReference type="ARBA" id="ARBA00022741"/>
    </source>
</evidence>
<feature type="domain" description="ATP-grasp" evidence="5">
    <location>
        <begin position="85"/>
        <end position="278"/>
    </location>
</feature>
<dbReference type="InterPro" id="IPR052032">
    <property type="entry name" value="ATP-dep_AA_Ligase"/>
</dbReference>
<dbReference type="RefSeq" id="WP_379048412.1">
    <property type="nucleotide sequence ID" value="NZ_JBHULZ010000041.1"/>
</dbReference>
<dbReference type="SUPFAM" id="SSF56059">
    <property type="entry name" value="Glutathione synthetase ATP-binding domain-like"/>
    <property type="match status" value="1"/>
</dbReference>
<keyword evidence="1" id="KW-0436">Ligase</keyword>
<keyword evidence="2 4" id="KW-0547">Nucleotide-binding</keyword>
<sequence>MGLETHVFAWKEGNVVLDIADYFYPISILEKEKILKKCQQIDIQGILSIASDIAMPTVNYIAEKLNLVGNSTESTLNSTDKFEMRKTLAANGIPCPEFKLYQTANFDKKEKLEYPLIVKPTDRSGSRGVSKVVNSCQVNAAIKKALENSINKRVIVEEYINHSREFSVETISYKGNHYPLAITDKITTGPPHFVEIEHHQPAQINSFEKKAIYNLAQNCLQALGIENGASHIELVLDKNDNFKIIEIGGRMGGDFIGSHLVHLSTGFDFLKAVIEVSLDSFNINNYKNSFSGYAGVYFKFTPGGIVKDISIDKNLNPHCIEVLPLVKIGDKVDEVLDSSNKRAGILIYQHPKKRLDLEINAIFKIKVKDEK</sequence>
<keyword evidence="7" id="KW-1185">Reference proteome</keyword>
<dbReference type="PROSITE" id="PS50975">
    <property type="entry name" value="ATP_GRASP"/>
    <property type="match status" value="1"/>
</dbReference>
<evidence type="ECO:0000259" key="5">
    <source>
        <dbReference type="PROSITE" id="PS50975"/>
    </source>
</evidence>
<reference evidence="7" key="1">
    <citation type="journal article" date="2019" name="Int. J. Syst. Evol. Microbiol.">
        <title>The Global Catalogue of Microorganisms (GCM) 10K type strain sequencing project: providing services to taxonomists for standard genome sequencing and annotation.</title>
        <authorList>
            <consortium name="The Broad Institute Genomics Platform"/>
            <consortium name="The Broad Institute Genome Sequencing Center for Infectious Disease"/>
            <person name="Wu L."/>
            <person name="Ma J."/>
        </authorList>
    </citation>
    <scope>NUCLEOTIDE SEQUENCE [LARGE SCALE GENOMIC DNA]</scope>
    <source>
        <strain evidence="7">KCTC 42255</strain>
    </source>
</reference>
<dbReference type="Pfam" id="PF13535">
    <property type="entry name" value="ATP-grasp_4"/>
    <property type="match status" value="1"/>
</dbReference>